<comment type="caution">
    <text evidence="1">The sequence shown here is derived from an EMBL/GenBank/DDBJ whole genome shotgun (WGS) entry which is preliminary data.</text>
</comment>
<evidence type="ECO:0000313" key="1">
    <source>
        <dbReference type="EMBL" id="KAA6331702.1"/>
    </source>
</evidence>
<sequence>MEQLLHYVWKHKIFPLKELQTTTGLPLEIIDPGLPNGNAGPDFFNAKIKINGILWVGNVEIHTISSDWNQHGHQYEKAYDSVILHVAEQTNCEVFRSNGEKIPQLQLPCPESVRKHYDELCQTEIIPSCYAILHTLPKLTIHSWLTALQTERFEQKSKVIFERFKKHDSNWEDTFFITLARNFGFGLNGDAFELWANRLSFRAMNKHRDNLMQIEAIFFGQAGLLGEESRDKYYLHLQKEYHYLQHKFDLQQTDVSLWRFSKLRPDNFPHVRIAQLAFLYHQKRALFSRIMESDTIISTKTILSIGTSYYWEEHYSFSKTSPRRTKSLGSSALDLILINTVVPFLYTYGLYRGDEHLCERASTFLETLKAENNYILRSWEGVGLSVRTAADSQALLQLRKEYCDKKKCLFCRFGYEFLRDYTY</sequence>
<organism evidence="1">
    <name type="scientific">termite gut metagenome</name>
    <dbReference type="NCBI Taxonomy" id="433724"/>
    <lineage>
        <taxon>unclassified sequences</taxon>
        <taxon>metagenomes</taxon>
        <taxon>organismal metagenomes</taxon>
    </lineage>
</organism>
<accession>A0A5J4RDE7</accession>
<dbReference type="InterPro" id="IPR021272">
    <property type="entry name" value="DUF2851"/>
</dbReference>
<protein>
    <recommendedName>
        <fullName evidence="2">DUF2851 domain-containing protein</fullName>
    </recommendedName>
</protein>
<dbReference type="EMBL" id="SNRY01001337">
    <property type="protein sequence ID" value="KAA6331702.1"/>
    <property type="molecule type" value="Genomic_DNA"/>
</dbReference>
<gene>
    <name evidence="1" type="ORF">EZS27_019717</name>
</gene>
<name>A0A5J4RDE7_9ZZZZ</name>
<dbReference type="AlphaFoldDB" id="A0A5J4RDE7"/>
<dbReference type="Pfam" id="PF11013">
    <property type="entry name" value="DUF2851"/>
    <property type="match status" value="1"/>
</dbReference>
<reference evidence="1" key="1">
    <citation type="submission" date="2019-03" db="EMBL/GenBank/DDBJ databases">
        <title>Single cell metagenomics reveals metabolic interactions within the superorganism composed of flagellate Streblomastix strix and complex community of Bacteroidetes bacteria on its surface.</title>
        <authorList>
            <person name="Treitli S.C."/>
            <person name="Kolisko M."/>
            <person name="Husnik F."/>
            <person name="Keeling P."/>
            <person name="Hampl V."/>
        </authorList>
    </citation>
    <scope>NUCLEOTIDE SEQUENCE</scope>
    <source>
        <strain evidence="1">STM</strain>
    </source>
</reference>
<evidence type="ECO:0008006" key="2">
    <source>
        <dbReference type="Google" id="ProtNLM"/>
    </source>
</evidence>
<proteinExistence type="predicted"/>